<feature type="coiled-coil region" evidence="1">
    <location>
        <begin position="260"/>
        <end position="287"/>
    </location>
</feature>
<dbReference type="EMBL" id="CP016808">
    <property type="protein sequence ID" value="ANY69727.1"/>
    <property type="molecule type" value="Genomic_DNA"/>
</dbReference>
<evidence type="ECO:0000256" key="1">
    <source>
        <dbReference type="SAM" id="Coils"/>
    </source>
</evidence>
<proteinExistence type="predicted"/>
<sequence>MQARRAEVLIIYNGKDISADLAESLMDLSYTDNPSGQLDDLQITLEDKDRKWQGDWSPTIGDSITASLRTISWDKQNEVKTFPLGTFGVDSATLNGPPDTVQIKALSLPAGTTARHEIRSKAWEKVRLKTIAGDIAKRAELTLLYEAPDNPIYDRLEQTEQADMPFLLDLCTKEGIAVKVAAGKLVLFDESVYEQKSTVATLTRGTDNVIGYSFGWSVTEAAYRAAQLVYTTGEGKKKTEVKAVFTPPGAPASGPVLKLNESVSSEAEALRVAKNRLREENKNYGKASLQLPGDIRMAAGLTINIVGWGRYDGKYIIESATHSVGSGGYSTSIEIRKVLGW</sequence>
<reference evidence="3" key="1">
    <citation type="submission" date="2016-08" db="EMBL/GenBank/DDBJ databases">
        <title>Complete Genome Seqeunce of Paenibacillus sp. BIHB 4019 from tea rhizoplane.</title>
        <authorList>
            <person name="Thakur R."/>
            <person name="Swarnkar M.K."/>
            <person name="Gulati A."/>
        </authorList>
    </citation>
    <scope>NUCLEOTIDE SEQUENCE [LARGE SCALE GENOMIC DNA]</scope>
    <source>
        <strain evidence="3">BIHB4019</strain>
    </source>
</reference>
<dbReference type="InterPro" id="IPR056937">
    <property type="entry name" value="YqbQ/XkdQ"/>
</dbReference>
<organism evidence="3">
    <name type="scientific">Paenibacillus sp. BIHB 4019</name>
    <dbReference type="NCBI Taxonomy" id="1870819"/>
    <lineage>
        <taxon>Bacteria</taxon>
        <taxon>Bacillati</taxon>
        <taxon>Bacillota</taxon>
        <taxon>Bacilli</taxon>
        <taxon>Bacillales</taxon>
        <taxon>Paenibacillaceae</taxon>
        <taxon>Paenibacillus</taxon>
    </lineage>
</organism>
<evidence type="ECO:0000313" key="3">
    <source>
        <dbReference type="EMBL" id="ANY69727.1"/>
    </source>
</evidence>
<keyword evidence="1" id="KW-0175">Coiled coil</keyword>
<protein>
    <submittedName>
        <fullName evidence="3">Late control protein</fullName>
    </submittedName>
</protein>
<name>A0A1B2DPU3_9BACL</name>
<evidence type="ECO:0000259" key="2">
    <source>
        <dbReference type="Pfam" id="PF24032"/>
    </source>
</evidence>
<dbReference type="RefSeq" id="WP_099520717.1">
    <property type="nucleotide sequence ID" value="NZ_CP016808.1"/>
</dbReference>
<dbReference type="SUPFAM" id="SSF69279">
    <property type="entry name" value="Phage tail proteins"/>
    <property type="match status" value="1"/>
</dbReference>
<dbReference type="AlphaFoldDB" id="A0A1B2DPU3"/>
<gene>
    <name evidence="3" type="ORF">BBD42_26975</name>
</gene>
<feature type="domain" description="YqbQ/XkdQ" evidence="2">
    <location>
        <begin position="200"/>
        <end position="335"/>
    </location>
</feature>
<dbReference type="Pfam" id="PF24032">
    <property type="entry name" value="YQBQ"/>
    <property type="match status" value="1"/>
</dbReference>
<accession>A0A1B2DPU3</accession>